<reference evidence="1 2" key="1">
    <citation type="submission" date="2013-10" db="EMBL/GenBank/DDBJ databases">
        <title>Whole Genome Shotgun Sequence of Photorhabdus temperata J3.</title>
        <authorList>
            <person name="Park G.-S."/>
            <person name="Hong S.-J."/>
            <person name="Shin J.-H."/>
        </authorList>
    </citation>
    <scope>NUCLEOTIDE SEQUENCE [LARGE SCALE GENOMIC DNA]</scope>
    <source>
        <strain evidence="1 2">J3</strain>
    </source>
</reference>
<comment type="caution">
    <text evidence="1">The sequence shown here is derived from an EMBL/GenBank/DDBJ whole genome shotgun (WGS) entry which is preliminary data.</text>
</comment>
<dbReference type="AlphaFoldDB" id="U7R2G5"/>
<name>U7R2G5_PHOTE</name>
<protein>
    <submittedName>
        <fullName evidence="1">Uncharacterized protein</fullName>
    </submittedName>
</protein>
<dbReference type="PATRIC" id="fig|1389415.4.peg.1698"/>
<dbReference type="EMBL" id="AXDT01000075">
    <property type="protein sequence ID" value="ERT13502.1"/>
    <property type="molecule type" value="Genomic_DNA"/>
</dbReference>
<evidence type="ECO:0000313" key="2">
    <source>
        <dbReference type="Proteomes" id="UP000017133"/>
    </source>
</evidence>
<accession>U7R2G5</accession>
<evidence type="ECO:0000313" key="1">
    <source>
        <dbReference type="EMBL" id="ERT13502.1"/>
    </source>
</evidence>
<dbReference type="Proteomes" id="UP000017133">
    <property type="component" value="Unassembled WGS sequence"/>
</dbReference>
<keyword evidence="2" id="KW-1185">Reference proteome</keyword>
<dbReference type="RefSeq" id="WP_023044391.1">
    <property type="nucleotide sequence ID" value="NZ_AXDT01000075.1"/>
</dbReference>
<gene>
    <name evidence="1" type="ORF">O185_08490</name>
</gene>
<proteinExistence type="predicted"/>
<organism evidence="1 2">
    <name type="scientific">Photorhabdus temperata J3</name>
    <dbReference type="NCBI Taxonomy" id="1389415"/>
    <lineage>
        <taxon>Bacteria</taxon>
        <taxon>Pseudomonadati</taxon>
        <taxon>Pseudomonadota</taxon>
        <taxon>Gammaproteobacteria</taxon>
        <taxon>Enterobacterales</taxon>
        <taxon>Morganellaceae</taxon>
        <taxon>Photorhabdus</taxon>
    </lineage>
</organism>
<sequence>MHEMRRVLFLVRNIINPEGINEGKPVSIVTDEEGYIAFNLIHQSLGGGT</sequence>